<dbReference type="Pfam" id="PF02361">
    <property type="entry name" value="CbiQ"/>
    <property type="match status" value="1"/>
</dbReference>
<dbReference type="InterPro" id="IPR051611">
    <property type="entry name" value="ECF_transporter_component"/>
</dbReference>
<comment type="subcellular location">
    <subcellularLocation>
        <location evidence="1 9">Cell membrane</location>
        <topology evidence="1 9">Multi-pass membrane protein</topology>
    </subcellularLocation>
</comment>
<evidence type="ECO:0000256" key="3">
    <source>
        <dbReference type="ARBA" id="ARBA00014042"/>
    </source>
</evidence>
<dbReference type="InterPro" id="IPR024919">
    <property type="entry name" value="EcfT"/>
</dbReference>
<evidence type="ECO:0000313" key="10">
    <source>
        <dbReference type="EMBL" id="SDM68920.1"/>
    </source>
</evidence>
<accession>A0A1G9VA13</accession>
<dbReference type="CDD" id="cd16914">
    <property type="entry name" value="EcfT"/>
    <property type="match status" value="1"/>
</dbReference>
<evidence type="ECO:0000256" key="1">
    <source>
        <dbReference type="ARBA" id="ARBA00004651"/>
    </source>
</evidence>
<evidence type="ECO:0000256" key="9">
    <source>
        <dbReference type="HAMAP-Rule" id="MF_01461"/>
    </source>
</evidence>
<dbReference type="Proteomes" id="UP000214880">
    <property type="component" value="Unassembled WGS sequence"/>
</dbReference>
<proteinExistence type="inferred from homology"/>
<feature type="transmembrane region" description="Helical" evidence="9">
    <location>
        <begin position="109"/>
        <end position="129"/>
    </location>
</feature>
<dbReference type="HAMAP" id="MF_01461">
    <property type="entry name" value="EcfT"/>
    <property type="match status" value="1"/>
</dbReference>
<dbReference type="EMBL" id="FNHB01000006">
    <property type="protein sequence ID" value="SDM68920.1"/>
    <property type="molecule type" value="Genomic_DNA"/>
</dbReference>
<organism evidence="10 11">
    <name type="scientific">Dendrosporobacter quercicolus</name>
    <dbReference type="NCBI Taxonomy" id="146817"/>
    <lineage>
        <taxon>Bacteria</taxon>
        <taxon>Bacillati</taxon>
        <taxon>Bacillota</taxon>
        <taxon>Negativicutes</taxon>
        <taxon>Selenomonadales</taxon>
        <taxon>Sporomusaceae</taxon>
        <taxon>Dendrosporobacter</taxon>
    </lineage>
</organism>
<gene>
    <name evidence="9" type="primary">ecfT</name>
    <name evidence="10" type="ORF">SAMN04488502_106220</name>
</gene>
<sequence>MLTDITLGQYFPGSSFIHQLDPRTKIICVLLFISSIFIGQSYTAYALMLCFVLFILMVSAIPPVMILKSLKPLWIIITLTLAIHILTTPGQVIYSWGPLDITLEGVRQGVLMAVRLMLLIVMSSLLTYTTSPIALTDAIERLLKPFAKAGLPAHELAMMMTIALRFIPTLLEETDKIMKAQMARGADFASGNLVRRVRSMVPLLVPLFISAFRRADELAVAMEARCYRGGENRTRMKELQHGGRDWAAYGIMAVLVGSLIYLRVTTGQ</sequence>
<keyword evidence="8 9" id="KW-0472">Membrane</keyword>
<dbReference type="GO" id="GO:0022857">
    <property type="term" value="F:transmembrane transporter activity"/>
    <property type="evidence" value="ECO:0007669"/>
    <property type="project" value="UniProtKB-UniRule"/>
</dbReference>
<evidence type="ECO:0000256" key="7">
    <source>
        <dbReference type="ARBA" id="ARBA00022989"/>
    </source>
</evidence>
<feature type="transmembrane region" description="Helical" evidence="9">
    <location>
        <begin position="73"/>
        <end position="97"/>
    </location>
</feature>
<name>A0A1G9VA13_9FIRM</name>
<dbReference type="RefSeq" id="WP_092073866.1">
    <property type="nucleotide sequence ID" value="NZ_FNHB01000006.1"/>
</dbReference>
<evidence type="ECO:0000256" key="4">
    <source>
        <dbReference type="ARBA" id="ARBA00022448"/>
    </source>
</evidence>
<evidence type="ECO:0000256" key="6">
    <source>
        <dbReference type="ARBA" id="ARBA00022692"/>
    </source>
</evidence>
<dbReference type="InterPro" id="IPR003339">
    <property type="entry name" value="ABC/ECF_trnsptr_transmembrane"/>
</dbReference>
<comment type="function">
    <text evidence="9">Transmembrane (T) component of an energy-coupling factor (ECF) ABC-transporter complex. Unlike classic ABC transporters this ECF transporter provides the energy necessary to transport a number of different substrates.</text>
</comment>
<evidence type="ECO:0000313" key="11">
    <source>
        <dbReference type="Proteomes" id="UP000214880"/>
    </source>
</evidence>
<evidence type="ECO:0000256" key="5">
    <source>
        <dbReference type="ARBA" id="ARBA00022475"/>
    </source>
</evidence>
<feature type="transmembrane region" description="Helical" evidence="9">
    <location>
        <begin position="246"/>
        <end position="264"/>
    </location>
</feature>
<keyword evidence="7 9" id="KW-1133">Transmembrane helix</keyword>
<keyword evidence="5 9" id="KW-1003">Cell membrane</keyword>
<comment type="subunit">
    <text evidence="9">Forms a stable energy-coupling factor (ECF) transporter complex composed of 2 membrane-embedded substrate-binding proteins (S component), 2 ATP-binding proteins (A component) and 2 transmembrane proteins (T component).</text>
</comment>
<keyword evidence="6 9" id="KW-0812">Transmembrane</keyword>
<reference evidence="10 11" key="1">
    <citation type="submission" date="2016-10" db="EMBL/GenBank/DDBJ databases">
        <authorList>
            <person name="de Groot N.N."/>
        </authorList>
    </citation>
    <scope>NUCLEOTIDE SEQUENCE [LARGE SCALE GENOMIC DNA]</scope>
    <source>
        <strain evidence="10 11">DSM 1736</strain>
    </source>
</reference>
<evidence type="ECO:0000256" key="8">
    <source>
        <dbReference type="ARBA" id="ARBA00023136"/>
    </source>
</evidence>
<dbReference type="AlphaFoldDB" id="A0A1G9VA13"/>
<feature type="transmembrane region" description="Helical" evidence="9">
    <location>
        <begin position="45"/>
        <end position="67"/>
    </location>
</feature>
<comment type="similarity">
    <text evidence="2 9">Belongs to the energy-coupling factor EcfT family.</text>
</comment>
<dbReference type="PANTHER" id="PTHR34857">
    <property type="entry name" value="SLL0384 PROTEIN"/>
    <property type="match status" value="1"/>
</dbReference>
<dbReference type="OrthoDB" id="8075495at2"/>
<dbReference type="STRING" id="146817.SAMN04488502_106220"/>
<dbReference type="GO" id="GO:0005886">
    <property type="term" value="C:plasma membrane"/>
    <property type="evidence" value="ECO:0007669"/>
    <property type="project" value="UniProtKB-SubCell"/>
</dbReference>
<evidence type="ECO:0000256" key="2">
    <source>
        <dbReference type="ARBA" id="ARBA00005660"/>
    </source>
</evidence>
<protein>
    <recommendedName>
        <fullName evidence="3 9">Energy-coupling factor transporter transmembrane protein EcfT</fullName>
        <shortName evidence="9">ECF transporter T component EcfT</shortName>
    </recommendedName>
</protein>
<keyword evidence="4 9" id="KW-0813">Transport</keyword>
<dbReference type="PANTHER" id="PTHR34857:SF2">
    <property type="entry name" value="SLL0384 PROTEIN"/>
    <property type="match status" value="1"/>
</dbReference>
<keyword evidence="11" id="KW-1185">Reference proteome</keyword>